<dbReference type="Pfam" id="PF01762">
    <property type="entry name" value="Galactosyl_T"/>
    <property type="match status" value="1"/>
</dbReference>
<protein>
    <recommendedName>
        <fullName evidence="10">Hexosyltransferase</fullName>
        <ecNumber evidence="10">2.4.1.-</ecNumber>
    </recommendedName>
</protein>
<name>A0A921YN24_MANSE</name>
<feature type="transmembrane region" description="Helical" evidence="10">
    <location>
        <begin position="6"/>
        <end position="24"/>
    </location>
</feature>
<evidence type="ECO:0000256" key="1">
    <source>
        <dbReference type="ARBA" id="ARBA00004323"/>
    </source>
</evidence>
<evidence type="ECO:0000256" key="2">
    <source>
        <dbReference type="ARBA" id="ARBA00008661"/>
    </source>
</evidence>
<dbReference type="GO" id="GO:0000139">
    <property type="term" value="C:Golgi membrane"/>
    <property type="evidence" value="ECO:0007669"/>
    <property type="project" value="UniProtKB-SubCell"/>
</dbReference>
<dbReference type="Proteomes" id="UP000791440">
    <property type="component" value="Unassembled WGS sequence"/>
</dbReference>
<keyword evidence="8 10" id="KW-0333">Golgi apparatus</keyword>
<dbReference type="InterPro" id="IPR002659">
    <property type="entry name" value="Glyco_trans_31"/>
</dbReference>
<evidence type="ECO:0000256" key="5">
    <source>
        <dbReference type="ARBA" id="ARBA00022692"/>
    </source>
</evidence>
<dbReference type="OrthoDB" id="5957813at2759"/>
<sequence>MRHRKYKYFACVSILIYCYYYLGVSDYLYSKSFKDNFDYPLNVDIKPLVADVLSGRTPSVAPINYYPYRFLSNSGKCATLHKIDLFIAVKSAMNHFGHRNAIRRTYAQNKVRGRNVQTLFFLGIDRRGKSDTQRAIEKEMAEFKDIIQMDFHDDYFNNTIKTVMTFRWLYEHCSKADFYLFTDDDMYISVKNLLNYVDELKYSVKDRNDTDFEMTYTDNDVTVATEDSNLIFAGYVFKSAPQRFRSSKWRVSLEEYPWNRWPPYVTAGAYVVSNSAMKTMYVASLFVKHFRFDDIYLGIVAKKVGIKPTHCPMFHFYKKKYSKDAYSDVIASHGYSDHEELITVWNEQNNS</sequence>
<reference evidence="11" key="1">
    <citation type="journal article" date="2016" name="Insect Biochem. Mol. Biol.">
        <title>Multifaceted biological insights from a draft genome sequence of the tobacco hornworm moth, Manduca sexta.</title>
        <authorList>
            <person name="Kanost M.R."/>
            <person name="Arrese E.L."/>
            <person name="Cao X."/>
            <person name="Chen Y.R."/>
            <person name="Chellapilla S."/>
            <person name="Goldsmith M.R."/>
            <person name="Grosse-Wilde E."/>
            <person name="Heckel D.G."/>
            <person name="Herndon N."/>
            <person name="Jiang H."/>
            <person name="Papanicolaou A."/>
            <person name="Qu J."/>
            <person name="Soulages J.L."/>
            <person name="Vogel H."/>
            <person name="Walters J."/>
            <person name="Waterhouse R.M."/>
            <person name="Ahn S.J."/>
            <person name="Almeida F.C."/>
            <person name="An C."/>
            <person name="Aqrawi P."/>
            <person name="Bretschneider A."/>
            <person name="Bryant W.B."/>
            <person name="Bucks S."/>
            <person name="Chao H."/>
            <person name="Chevignon G."/>
            <person name="Christen J.M."/>
            <person name="Clarke D.F."/>
            <person name="Dittmer N.T."/>
            <person name="Ferguson L.C.F."/>
            <person name="Garavelou S."/>
            <person name="Gordon K.H.J."/>
            <person name="Gunaratna R.T."/>
            <person name="Han Y."/>
            <person name="Hauser F."/>
            <person name="He Y."/>
            <person name="Heidel-Fischer H."/>
            <person name="Hirsh A."/>
            <person name="Hu Y."/>
            <person name="Jiang H."/>
            <person name="Kalra D."/>
            <person name="Klinner C."/>
            <person name="Konig C."/>
            <person name="Kovar C."/>
            <person name="Kroll A.R."/>
            <person name="Kuwar S.S."/>
            <person name="Lee S.L."/>
            <person name="Lehman R."/>
            <person name="Li K."/>
            <person name="Li Z."/>
            <person name="Liang H."/>
            <person name="Lovelace S."/>
            <person name="Lu Z."/>
            <person name="Mansfield J.H."/>
            <person name="McCulloch K.J."/>
            <person name="Mathew T."/>
            <person name="Morton B."/>
            <person name="Muzny D.M."/>
            <person name="Neunemann D."/>
            <person name="Ongeri F."/>
            <person name="Pauchet Y."/>
            <person name="Pu L.L."/>
            <person name="Pyrousis I."/>
            <person name="Rao X.J."/>
            <person name="Redding A."/>
            <person name="Roesel C."/>
            <person name="Sanchez-Gracia A."/>
            <person name="Schaack S."/>
            <person name="Shukla A."/>
            <person name="Tetreau G."/>
            <person name="Wang Y."/>
            <person name="Xiong G.H."/>
            <person name="Traut W."/>
            <person name="Walsh T.K."/>
            <person name="Worley K.C."/>
            <person name="Wu D."/>
            <person name="Wu W."/>
            <person name="Wu Y.Q."/>
            <person name="Zhang X."/>
            <person name="Zou Z."/>
            <person name="Zucker H."/>
            <person name="Briscoe A.D."/>
            <person name="Burmester T."/>
            <person name="Clem R.J."/>
            <person name="Feyereisen R."/>
            <person name="Grimmelikhuijzen C.J.P."/>
            <person name="Hamodrakas S.J."/>
            <person name="Hansson B.S."/>
            <person name="Huguet E."/>
            <person name="Jermiin L.S."/>
            <person name="Lan Q."/>
            <person name="Lehman H.K."/>
            <person name="Lorenzen M."/>
            <person name="Merzendorfer H."/>
            <person name="Michalopoulos I."/>
            <person name="Morton D.B."/>
            <person name="Muthukrishnan S."/>
            <person name="Oakeshott J.G."/>
            <person name="Palmer W."/>
            <person name="Park Y."/>
            <person name="Passarelli A.L."/>
            <person name="Rozas J."/>
            <person name="Schwartz L.M."/>
            <person name="Smith W."/>
            <person name="Southgate A."/>
            <person name="Vilcinskas A."/>
            <person name="Vogt R."/>
            <person name="Wang P."/>
            <person name="Werren J."/>
            <person name="Yu X.Q."/>
            <person name="Zhou J.J."/>
            <person name="Brown S.J."/>
            <person name="Scherer S.E."/>
            <person name="Richards S."/>
            <person name="Blissard G.W."/>
        </authorList>
    </citation>
    <scope>NUCLEOTIDE SEQUENCE</scope>
</reference>
<keyword evidence="12" id="KW-1185">Reference proteome</keyword>
<evidence type="ECO:0000313" key="11">
    <source>
        <dbReference type="EMBL" id="KAG6442328.1"/>
    </source>
</evidence>
<proteinExistence type="inferred from homology"/>
<dbReference type="GO" id="GO:0006493">
    <property type="term" value="P:protein O-linked glycosylation"/>
    <property type="evidence" value="ECO:0007669"/>
    <property type="project" value="TreeGrafter"/>
</dbReference>
<dbReference type="AlphaFoldDB" id="A0A921YN24"/>
<dbReference type="GO" id="GO:0008194">
    <property type="term" value="F:UDP-glycosyltransferase activity"/>
    <property type="evidence" value="ECO:0007669"/>
    <property type="project" value="TreeGrafter"/>
</dbReference>
<dbReference type="Gene3D" id="3.90.550.50">
    <property type="match status" value="1"/>
</dbReference>
<evidence type="ECO:0000256" key="9">
    <source>
        <dbReference type="ARBA" id="ARBA00023136"/>
    </source>
</evidence>
<dbReference type="EC" id="2.4.1.-" evidence="10"/>
<dbReference type="PANTHER" id="PTHR11214">
    <property type="entry name" value="BETA-1,3-N-ACETYLGLUCOSAMINYLTRANSFERASE"/>
    <property type="match status" value="1"/>
</dbReference>
<evidence type="ECO:0000256" key="6">
    <source>
        <dbReference type="ARBA" id="ARBA00022968"/>
    </source>
</evidence>
<evidence type="ECO:0000256" key="10">
    <source>
        <dbReference type="RuleBase" id="RU363063"/>
    </source>
</evidence>
<organism evidence="11 12">
    <name type="scientific">Manduca sexta</name>
    <name type="common">Tobacco hawkmoth</name>
    <name type="synonym">Tobacco hornworm</name>
    <dbReference type="NCBI Taxonomy" id="7130"/>
    <lineage>
        <taxon>Eukaryota</taxon>
        <taxon>Metazoa</taxon>
        <taxon>Ecdysozoa</taxon>
        <taxon>Arthropoda</taxon>
        <taxon>Hexapoda</taxon>
        <taxon>Insecta</taxon>
        <taxon>Pterygota</taxon>
        <taxon>Neoptera</taxon>
        <taxon>Endopterygota</taxon>
        <taxon>Lepidoptera</taxon>
        <taxon>Glossata</taxon>
        <taxon>Ditrysia</taxon>
        <taxon>Bombycoidea</taxon>
        <taxon>Sphingidae</taxon>
        <taxon>Sphinginae</taxon>
        <taxon>Sphingini</taxon>
        <taxon>Manduca</taxon>
    </lineage>
</organism>
<keyword evidence="5 10" id="KW-0812">Transmembrane</keyword>
<keyword evidence="4" id="KW-0808">Transferase</keyword>
<reference evidence="11" key="2">
    <citation type="submission" date="2020-12" db="EMBL/GenBank/DDBJ databases">
        <authorList>
            <person name="Kanost M."/>
        </authorList>
    </citation>
    <scope>NUCLEOTIDE SEQUENCE</scope>
</reference>
<keyword evidence="7 10" id="KW-1133">Transmembrane helix</keyword>
<keyword evidence="9 10" id="KW-0472">Membrane</keyword>
<keyword evidence="6 10" id="KW-0735">Signal-anchor</keyword>
<evidence type="ECO:0000256" key="4">
    <source>
        <dbReference type="ARBA" id="ARBA00022679"/>
    </source>
</evidence>
<evidence type="ECO:0000256" key="7">
    <source>
        <dbReference type="ARBA" id="ARBA00022989"/>
    </source>
</evidence>
<evidence type="ECO:0000256" key="3">
    <source>
        <dbReference type="ARBA" id="ARBA00022676"/>
    </source>
</evidence>
<dbReference type="GO" id="GO:0016758">
    <property type="term" value="F:hexosyltransferase activity"/>
    <property type="evidence" value="ECO:0007669"/>
    <property type="project" value="InterPro"/>
</dbReference>
<dbReference type="EMBL" id="JH668292">
    <property type="protein sequence ID" value="KAG6442328.1"/>
    <property type="molecule type" value="Genomic_DNA"/>
</dbReference>
<accession>A0A921YN24</accession>
<evidence type="ECO:0000313" key="12">
    <source>
        <dbReference type="Proteomes" id="UP000791440"/>
    </source>
</evidence>
<comment type="caution">
    <text evidence="11">The sequence shown here is derived from an EMBL/GenBank/DDBJ whole genome shotgun (WGS) entry which is preliminary data.</text>
</comment>
<gene>
    <name evidence="11" type="ORF">O3G_MSEX002333</name>
</gene>
<comment type="subcellular location">
    <subcellularLocation>
        <location evidence="1 10">Golgi apparatus membrane</location>
        <topology evidence="1 10">Single-pass type II membrane protein</topology>
    </subcellularLocation>
</comment>
<evidence type="ECO:0000256" key="8">
    <source>
        <dbReference type="ARBA" id="ARBA00023034"/>
    </source>
</evidence>
<comment type="similarity">
    <text evidence="2 10">Belongs to the glycosyltransferase 31 family.</text>
</comment>
<dbReference type="PANTHER" id="PTHR11214:SF349">
    <property type="entry name" value="BETA-1,3-GALACTOSYLTRANSFERASE BRN"/>
    <property type="match status" value="1"/>
</dbReference>
<keyword evidence="3 10" id="KW-0328">Glycosyltransferase</keyword>